<dbReference type="PANTHER" id="PTHR42912">
    <property type="entry name" value="METHYLTRANSFERASE"/>
    <property type="match status" value="1"/>
</dbReference>
<evidence type="ECO:0000313" key="2">
    <source>
        <dbReference type="EMBL" id="MBN7796246.1"/>
    </source>
</evidence>
<protein>
    <submittedName>
        <fullName evidence="2">Class I SAM-dependent methyltransferase</fullName>
    </submittedName>
</protein>
<reference evidence="2" key="1">
    <citation type="submission" date="2021-02" db="EMBL/GenBank/DDBJ databases">
        <title>PHA producing bacteria isolated from coastal sediment in Guangdong, Shenzhen.</title>
        <authorList>
            <person name="Zheng W."/>
            <person name="Yu S."/>
            <person name="Huang Y."/>
        </authorList>
    </citation>
    <scope>NUCLEOTIDE SEQUENCE</scope>
    <source>
        <strain evidence="2">TN14-10</strain>
    </source>
</reference>
<dbReference type="EMBL" id="JAFKCZ010000004">
    <property type="protein sequence ID" value="MBN7796246.1"/>
    <property type="molecule type" value="Genomic_DNA"/>
</dbReference>
<sequence>MNQDEIKALFDQQAAGYDNQWAKLWPIRSCLHLLLESALAELPANANVLCVGVGTGAELAYLAQRKPEWAFTAVEPSGAMLDLCRQLARKEGFAERCVFHQGYLESLGMVGEFDVATSFLVSQFILDERARAAFFREIGSRLRPGGILASSDLAADVQSSEYAVLLRAWMNMMSDADFTPEAIERMQAAYAKDVGILPPRRVASIIQEGGFEAPAQFFQAGLMHGWLSRWP</sequence>
<dbReference type="PANTHER" id="PTHR42912:SF93">
    <property type="entry name" value="N6-ADENOSINE-METHYLTRANSFERASE TMT1A"/>
    <property type="match status" value="1"/>
</dbReference>
<dbReference type="GO" id="GO:0008168">
    <property type="term" value="F:methyltransferase activity"/>
    <property type="evidence" value="ECO:0007669"/>
    <property type="project" value="UniProtKB-KW"/>
</dbReference>
<feature type="domain" description="Methyltransferase" evidence="1">
    <location>
        <begin position="48"/>
        <end position="146"/>
    </location>
</feature>
<dbReference type="Pfam" id="PF13649">
    <property type="entry name" value="Methyltransf_25"/>
    <property type="match status" value="1"/>
</dbReference>
<dbReference type="InterPro" id="IPR029063">
    <property type="entry name" value="SAM-dependent_MTases_sf"/>
</dbReference>
<proteinExistence type="predicted"/>
<dbReference type="CDD" id="cd02440">
    <property type="entry name" value="AdoMet_MTases"/>
    <property type="match status" value="1"/>
</dbReference>
<name>A0A939IJF6_9GAMM</name>
<dbReference type="InterPro" id="IPR041698">
    <property type="entry name" value="Methyltransf_25"/>
</dbReference>
<accession>A0A939IJF6</accession>
<dbReference type="GO" id="GO:0032259">
    <property type="term" value="P:methylation"/>
    <property type="evidence" value="ECO:0007669"/>
    <property type="project" value="UniProtKB-KW"/>
</dbReference>
<comment type="caution">
    <text evidence="2">The sequence shown here is derived from an EMBL/GenBank/DDBJ whole genome shotgun (WGS) entry which is preliminary data.</text>
</comment>
<keyword evidence="2" id="KW-0489">Methyltransferase</keyword>
<evidence type="ECO:0000259" key="1">
    <source>
        <dbReference type="Pfam" id="PF13649"/>
    </source>
</evidence>
<dbReference type="Gene3D" id="3.40.50.150">
    <property type="entry name" value="Vaccinia Virus protein VP39"/>
    <property type="match status" value="1"/>
</dbReference>
<keyword evidence="2" id="KW-0808">Transferase</keyword>
<dbReference type="InterPro" id="IPR050508">
    <property type="entry name" value="Methyltransf_Superfamily"/>
</dbReference>
<keyword evidence="3" id="KW-1185">Reference proteome</keyword>
<gene>
    <name evidence="2" type="ORF">JYP50_06580</name>
</gene>
<dbReference type="AlphaFoldDB" id="A0A939IJF6"/>
<dbReference type="SUPFAM" id="SSF53335">
    <property type="entry name" value="S-adenosyl-L-methionine-dependent methyltransferases"/>
    <property type="match status" value="1"/>
</dbReference>
<evidence type="ECO:0000313" key="3">
    <source>
        <dbReference type="Proteomes" id="UP000664303"/>
    </source>
</evidence>
<dbReference type="RefSeq" id="WP_206559688.1">
    <property type="nucleotide sequence ID" value="NZ_JAFKCZ010000004.1"/>
</dbReference>
<dbReference type="Proteomes" id="UP000664303">
    <property type="component" value="Unassembled WGS sequence"/>
</dbReference>
<organism evidence="2 3">
    <name type="scientific">Parahaliea mediterranea</name>
    <dbReference type="NCBI Taxonomy" id="651086"/>
    <lineage>
        <taxon>Bacteria</taxon>
        <taxon>Pseudomonadati</taxon>
        <taxon>Pseudomonadota</taxon>
        <taxon>Gammaproteobacteria</taxon>
        <taxon>Cellvibrionales</taxon>
        <taxon>Halieaceae</taxon>
        <taxon>Parahaliea</taxon>
    </lineage>
</organism>